<dbReference type="Proteomes" id="UP000317494">
    <property type="component" value="Unassembled WGS sequence"/>
</dbReference>
<evidence type="ECO:0000256" key="2">
    <source>
        <dbReference type="SAM" id="Phobius"/>
    </source>
</evidence>
<dbReference type="EMBL" id="QEAN01000498">
    <property type="protein sequence ID" value="TPX34444.1"/>
    <property type="molecule type" value="Genomic_DNA"/>
</dbReference>
<dbReference type="InterPro" id="IPR008928">
    <property type="entry name" value="6-hairpin_glycosidase_sf"/>
</dbReference>
<dbReference type="VEuPathDB" id="FungiDB:SeMB42_g07311"/>
<dbReference type="InterPro" id="IPR012939">
    <property type="entry name" value="Glyco_hydro_92"/>
</dbReference>
<dbReference type="STRING" id="286115.A0A507C8Z9"/>
<dbReference type="PANTHER" id="PTHR12143">
    <property type="entry name" value="PEPTIDE N-GLYCANASE PNGASE -RELATED"/>
    <property type="match status" value="1"/>
</dbReference>
<keyword evidence="6" id="KW-1185">Reference proteome</keyword>
<sequence>MLVIVDNVAPQEFTMGNDVESQKSTSSQRRPKMHRLAGVLRLLKSPKRILLLLFYASIALFLYTYASKHLQALNADSDNLSDKIDIDTYNGESSSSKGSPSQEASWSWPKQSSASTRSNDAAKVLKEPSTPPASSSSLEFLPNLQSEYPLASYVNVLIGVAKDGNVFPGPARPYGYAKPGVDIDRTTTNEPNNTPGGYRVDGLVEHITLMHAAGSGDVGSWKTISILPAVNFNASTYWEGNNRLPNTARNNERVILGYYDAVLNTTQTRVEIASTERSVMFRYTWPRTEKVAVVVNFAGGSAPSPMGGDVAVEASRLTGCGKFRDGWTTGGLLNNRGYFSVCVCAGAEGAESTVIKTLNEESHFPQTLQERSAQSRPFGYFEMDVYKNQQTHLRVGISLRDIKTACSNLDNEMPLHVSFEDVVEETYKKWEEALAPIKLLKASPYQKAMVYSSFYRAQLTPTNRTGDNPKWVNEEFYFDDEFCIWDTFRATMPLLLFLRPTVHSQVLRALADIGVHDGYIPDCRVADSNGRTQVGSNGVVPFADAAVKGFGADGLDWHTVFKVMVRDAEVPPTDWLYEGRGDIKAWNELGYIPAFLGQADWYHRSCARTLEYSYNDYSIAQVALKVNNSQDYSKYSFRSLNWRNLWDDSIESSGVKGFIAPRGPDGEWVPAFRDPVECSLRKPGPSCTLWNAEFYEASSWTYSFYTPHDMTGLVTLCGGPEEFVKRLDVFFDEPGLFDIGNEPAFLIPYLYNYAGRPDKTAERVRYILAHNFSTEIDGLPGNDDAGSMAAWVLFGMIGIFPVVAQDVYLIGSPQIPEIQLRPDNSKTTGVDVITHHASDKNIYVQRVSLNGKSLSRNWIRHTEILQVNKINRLEFWMGETKNNDWGLGSPPSSRAPDDYVVYGKRQVAPMNAIIQQWR</sequence>
<evidence type="ECO:0000259" key="4">
    <source>
        <dbReference type="Pfam" id="PF17678"/>
    </source>
</evidence>
<dbReference type="Gene3D" id="2.70.98.10">
    <property type="match status" value="1"/>
</dbReference>
<feature type="compositionally biased region" description="Low complexity" evidence="1">
    <location>
        <begin position="93"/>
        <end position="105"/>
    </location>
</feature>
<dbReference type="InterPro" id="IPR014718">
    <property type="entry name" value="GH-type_carb-bd"/>
</dbReference>
<evidence type="ECO:0008006" key="7">
    <source>
        <dbReference type="Google" id="ProtNLM"/>
    </source>
</evidence>
<feature type="transmembrane region" description="Helical" evidence="2">
    <location>
        <begin position="49"/>
        <end position="66"/>
    </location>
</feature>
<dbReference type="GO" id="GO:0000224">
    <property type="term" value="F:peptide-N4-(N-acetyl-beta-glucosaminyl)asparagine amidase activity"/>
    <property type="evidence" value="ECO:0007669"/>
    <property type="project" value="TreeGrafter"/>
</dbReference>
<dbReference type="GO" id="GO:0005829">
    <property type="term" value="C:cytosol"/>
    <property type="evidence" value="ECO:0007669"/>
    <property type="project" value="TreeGrafter"/>
</dbReference>
<dbReference type="AlphaFoldDB" id="A0A507C8Z9"/>
<dbReference type="PANTHER" id="PTHR12143:SF43">
    <property type="entry name" value="PUTATIVE-RELATED"/>
    <property type="match status" value="1"/>
</dbReference>
<evidence type="ECO:0000313" key="5">
    <source>
        <dbReference type="EMBL" id="TPX34444.1"/>
    </source>
</evidence>
<dbReference type="InterPro" id="IPR050883">
    <property type="entry name" value="PNGase"/>
</dbReference>
<dbReference type="Pfam" id="PF17678">
    <property type="entry name" value="Glyco_hydro_92N"/>
    <property type="match status" value="1"/>
</dbReference>
<keyword evidence="2" id="KW-1133">Transmembrane helix</keyword>
<dbReference type="GO" id="GO:0005634">
    <property type="term" value="C:nucleus"/>
    <property type="evidence" value="ECO:0007669"/>
    <property type="project" value="TreeGrafter"/>
</dbReference>
<evidence type="ECO:0000256" key="1">
    <source>
        <dbReference type="SAM" id="MobiDB-lite"/>
    </source>
</evidence>
<dbReference type="Gene3D" id="3.30.2080.10">
    <property type="entry name" value="GH92 mannosidase domain"/>
    <property type="match status" value="1"/>
</dbReference>
<protein>
    <recommendedName>
        <fullName evidence="7">Alpha-1,2-mannosidase</fullName>
    </recommendedName>
</protein>
<proteinExistence type="predicted"/>
<gene>
    <name evidence="5" type="ORF">SeMB42_g07311</name>
</gene>
<feature type="domain" description="Glycosyl hydrolase family 92" evidence="3">
    <location>
        <begin position="405"/>
        <end position="878"/>
    </location>
</feature>
<comment type="caution">
    <text evidence="5">The sequence shown here is derived from an EMBL/GenBank/DDBJ whole genome shotgun (WGS) entry which is preliminary data.</text>
</comment>
<dbReference type="Gene3D" id="1.20.1610.10">
    <property type="entry name" value="alpha-1,2-mannosidases domains"/>
    <property type="match status" value="1"/>
</dbReference>
<dbReference type="GO" id="GO:0006516">
    <property type="term" value="P:glycoprotein catabolic process"/>
    <property type="evidence" value="ECO:0007669"/>
    <property type="project" value="TreeGrafter"/>
</dbReference>
<dbReference type="InterPro" id="IPR041371">
    <property type="entry name" value="GH92_N"/>
</dbReference>
<feature type="region of interest" description="Disordered" evidence="1">
    <location>
        <begin position="177"/>
        <end position="196"/>
    </location>
</feature>
<dbReference type="InterPro" id="IPR005887">
    <property type="entry name" value="GH92_a_mannosidase_put"/>
</dbReference>
<dbReference type="SUPFAM" id="SSF48208">
    <property type="entry name" value="Six-hairpin glycosidases"/>
    <property type="match status" value="1"/>
</dbReference>
<dbReference type="NCBIfam" id="TIGR01180">
    <property type="entry name" value="aman2_put"/>
    <property type="match status" value="1"/>
</dbReference>
<evidence type="ECO:0000259" key="3">
    <source>
        <dbReference type="Pfam" id="PF07971"/>
    </source>
</evidence>
<dbReference type="Pfam" id="PF07971">
    <property type="entry name" value="Glyco_hydro_92"/>
    <property type="match status" value="1"/>
</dbReference>
<feature type="region of interest" description="Disordered" evidence="1">
    <location>
        <begin position="89"/>
        <end position="138"/>
    </location>
</feature>
<feature type="domain" description="Glycosyl hydrolase family 92 N-terminal" evidence="4">
    <location>
        <begin position="153"/>
        <end position="398"/>
    </location>
</feature>
<dbReference type="Gene3D" id="1.20.1050.60">
    <property type="entry name" value="alpha-1,2-mannosidase"/>
    <property type="match status" value="1"/>
</dbReference>
<dbReference type="GO" id="GO:0005975">
    <property type="term" value="P:carbohydrate metabolic process"/>
    <property type="evidence" value="ECO:0007669"/>
    <property type="project" value="InterPro"/>
</dbReference>
<accession>A0A507C8Z9</accession>
<keyword evidence="2" id="KW-0812">Transmembrane</keyword>
<reference evidence="5 6" key="1">
    <citation type="journal article" date="2019" name="Sci. Rep.">
        <title>Comparative genomics of chytrid fungi reveal insights into the obligate biotrophic and pathogenic lifestyle of Synchytrium endobioticum.</title>
        <authorList>
            <person name="van de Vossenberg B.T.L.H."/>
            <person name="Warris S."/>
            <person name="Nguyen H.D.T."/>
            <person name="van Gent-Pelzer M.P.E."/>
            <person name="Joly D.L."/>
            <person name="van de Geest H.C."/>
            <person name="Bonants P.J.M."/>
            <person name="Smith D.S."/>
            <person name="Levesque C.A."/>
            <person name="van der Lee T.A.J."/>
        </authorList>
    </citation>
    <scope>NUCLEOTIDE SEQUENCE [LARGE SCALE GENOMIC DNA]</scope>
    <source>
        <strain evidence="5 6">MB42</strain>
    </source>
</reference>
<name>A0A507C8Z9_9FUNG</name>
<keyword evidence="2" id="KW-0472">Membrane</keyword>
<organism evidence="5 6">
    <name type="scientific">Synchytrium endobioticum</name>
    <dbReference type="NCBI Taxonomy" id="286115"/>
    <lineage>
        <taxon>Eukaryota</taxon>
        <taxon>Fungi</taxon>
        <taxon>Fungi incertae sedis</taxon>
        <taxon>Chytridiomycota</taxon>
        <taxon>Chytridiomycota incertae sedis</taxon>
        <taxon>Chytridiomycetes</taxon>
        <taxon>Synchytriales</taxon>
        <taxon>Synchytriaceae</taxon>
        <taxon>Synchytrium</taxon>
    </lineage>
</organism>
<evidence type="ECO:0000313" key="6">
    <source>
        <dbReference type="Proteomes" id="UP000317494"/>
    </source>
</evidence>
<feature type="compositionally biased region" description="Polar residues" evidence="1">
    <location>
        <begin position="108"/>
        <end position="119"/>
    </location>
</feature>
<dbReference type="GO" id="GO:0030246">
    <property type="term" value="F:carbohydrate binding"/>
    <property type="evidence" value="ECO:0007669"/>
    <property type="project" value="InterPro"/>
</dbReference>